<dbReference type="InterPro" id="IPR050555">
    <property type="entry name" value="Bact_Solute-Bind_Prot2"/>
</dbReference>
<keyword evidence="6" id="KW-1185">Reference proteome</keyword>
<comment type="caution">
    <text evidence="5">The sequence shown here is derived from an EMBL/GenBank/DDBJ whole genome shotgun (WGS) entry which is preliminary data.</text>
</comment>
<proteinExistence type="inferred from homology"/>
<evidence type="ECO:0000313" key="6">
    <source>
        <dbReference type="Proteomes" id="UP001595847"/>
    </source>
</evidence>
<feature type="domain" description="Periplasmic binding protein" evidence="4">
    <location>
        <begin position="47"/>
        <end position="288"/>
    </location>
</feature>
<dbReference type="Gene3D" id="3.40.50.2300">
    <property type="match status" value="2"/>
</dbReference>
<dbReference type="Pfam" id="PF13407">
    <property type="entry name" value="Peripla_BP_4"/>
    <property type="match status" value="1"/>
</dbReference>
<evidence type="ECO:0000256" key="2">
    <source>
        <dbReference type="ARBA" id="ARBA00007639"/>
    </source>
</evidence>
<evidence type="ECO:0000256" key="3">
    <source>
        <dbReference type="SAM" id="SignalP"/>
    </source>
</evidence>
<dbReference type="Proteomes" id="UP001595847">
    <property type="component" value="Unassembled WGS sequence"/>
</dbReference>
<dbReference type="PROSITE" id="PS51257">
    <property type="entry name" value="PROKAR_LIPOPROTEIN"/>
    <property type="match status" value="1"/>
</dbReference>
<evidence type="ECO:0000313" key="5">
    <source>
        <dbReference type="EMBL" id="MFC3999762.1"/>
    </source>
</evidence>
<dbReference type="PANTHER" id="PTHR30036">
    <property type="entry name" value="D-XYLOSE-BINDING PERIPLASMIC PROTEIN"/>
    <property type="match status" value="1"/>
</dbReference>
<comment type="similarity">
    <text evidence="2">Belongs to the bacterial solute-binding protein 2 family.</text>
</comment>
<feature type="signal peptide" evidence="3">
    <location>
        <begin position="1"/>
        <end position="22"/>
    </location>
</feature>
<accession>A0ABV8FYE1</accession>
<dbReference type="RefSeq" id="WP_378538374.1">
    <property type="nucleotide sequence ID" value="NZ_JBHSBH010000020.1"/>
</dbReference>
<protein>
    <submittedName>
        <fullName evidence="5">Substrate-binding domain-containing protein</fullName>
    </submittedName>
</protein>
<keyword evidence="3" id="KW-0732">Signal</keyword>
<reference evidence="6" key="1">
    <citation type="journal article" date="2019" name="Int. J. Syst. Evol. Microbiol.">
        <title>The Global Catalogue of Microorganisms (GCM) 10K type strain sequencing project: providing services to taxonomists for standard genome sequencing and annotation.</title>
        <authorList>
            <consortium name="The Broad Institute Genomics Platform"/>
            <consortium name="The Broad Institute Genome Sequencing Center for Infectious Disease"/>
            <person name="Wu L."/>
            <person name="Ma J."/>
        </authorList>
    </citation>
    <scope>NUCLEOTIDE SEQUENCE [LARGE SCALE GENOMIC DNA]</scope>
    <source>
        <strain evidence="6">TBRC 1826</strain>
    </source>
</reference>
<dbReference type="InterPro" id="IPR028082">
    <property type="entry name" value="Peripla_BP_I"/>
</dbReference>
<comment type="subcellular location">
    <subcellularLocation>
        <location evidence="1">Cell envelope</location>
    </subcellularLocation>
</comment>
<organism evidence="5 6">
    <name type="scientific">Nocardiopsis sediminis</name>
    <dbReference type="NCBI Taxonomy" id="1778267"/>
    <lineage>
        <taxon>Bacteria</taxon>
        <taxon>Bacillati</taxon>
        <taxon>Actinomycetota</taxon>
        <taxon>Actinomycetes</taxon>
        <taxon>Streptosporangiales</taxon>
        <taxon>Nocardiopsidaceae</taxon>
        <taxon>Nocardiopsis</taxon>
    </lineage>
</organism>
<dbReference type="EMBL" id="JBHSBH010000020">
    <property type="protein sequence ID" value="MFC3999762.1"/>
    <property type="molecule type" value="Genomic_DNA"/>
</dbReference>
<evidence type="ECO:0000259" key="4">
    <source>
        <dbReference type="Pfam" id="PF13407"/>
    </source>
</evidence>
<dbReference type="SUPFAM" id="SSF53822">
    <property type="entry name" value="Periplasmic binding protein-like I"/>
    <property type="match status" value="1"/>
</dbReference>
<sequence>MNRFRRSRVLLAGAAAGTVVLAASACSSQGGAQEEAGSGAETPDLTIAMITHQAPGDTFWDIVRQGAEDAADKSGVTLEYSSDPEGSRQATLIQTAVDSGVDGIAITLAKPDALQGAIDAATEAGIPVVGFNSGIDQWQDAGLTEYFGTDETLAGEAFGERLNEAGAEKALCVIHEQGHVGLETRCASLAETFDGESEVLNVDGANMPDVKSGIGAKLQEDSGIDYVVTLGAPFALTAVEAVDEAGSEASVATFDSSRDLVGAIEDGSVEWAVDQQPYLQGYLAVDGLWLYNTNGNVSGGGTEPVLTGPSFIDRDNIDDIAAFAENGTR</sequence>
<dbReference type="InterPro" id="IPR025997">
    <property type="entry name" value="SBP_2_dom"/>
</dbReference>
<feature type="chain" id="PRO_5046516699" evidence="3">
    <location>
        <begin position="23"/>
        <end position="329"/>
    </location>
</feature>
<name>A0ABV8FYE1_9ACTN</name>
<gene>
    <name evidence="5" type="ORF">ACFOVU_27865</name>
</gene>
<evidence type="ECO:0000256" key="1">
    <source>
        <dbReference type="ARBA" id="ARBA00004196"/>
    </source>
</evidence>
<dbReference type="PANTHER" id="PTHR30036:SF7">
    <property type="entry name" value="ABC TRANSPORTER PERIPLASMIC-BINDING PROTEIN YPHF"/>
    <property type="match status" value="1"/>
</dbReference>